<keyword evidence="3 6" id="KW-1133">Transmembrane helix</keyword>
<evidence type="ECO:0000256" key="2">
    <source>
        <dbReference type="ARBA" id="ARBA00022692"/>
    </source>
</evidence>
<sequence>MMRQIRSPPVIRSAAAAKNSMSCCCCSCLNLGFFQTTPGVFKFVQMVLGGLCQSMLINFGTSQAALVGMSYTSLLMTNAACTSTVSLLVLCYVLSQKSFNLVRSSFFETLFNISAALSYLSSSTYLAIVVNLYMNTVYYVTMGLVTYPALVAAYTMGFTLGLLHALDAYNCYKHFRGY</sequence>
<evidence type="ECO:0000313" key="8">
    <source>
        <dbReference type="EMBL" id="BES95791.1"/>
    </source>
</evidence>
<dbReference type="EMBL" id="AP028914">
    <property type="protein sequence ID" value="BES95791.1"/>
    <property type="molecule type" value="Genomic_DNA"/>
</dbReference>
<feature type="transmembrane region" description="Helical" evidence="6">
    <location>
        <begin position="75"/>
        <end position="94"/>
    </location>
</feature>
<keyword evidence="9" id="KW-1185">Reference proteome</keyword>
<evidence type="ECO:0000256" key="1">
    <source>
        <dbReference type="ARBA" id="ARBA00004141"/>
    </source>
</evidence>
<evidence type="ECO:0000313" key="9">
    <source>
        <dbReference type="Proteomes" id="UP001307889"/>
    </source>
</evidence>
<dbReference type="PROSITE" id="PS51225">
    <property type="entry name" value="MARVEL"/>
    <property type="match status" value="1"/>
</dbReference>
<keyword evidence="2 5" id="KW-0812">Transmembrane</keyword>
<evidence type="ECO:0000256" key="5">
    <source>
        <dbReference type="PROSITE-ProRule" id="PRU00581"/>
    </source>
</evidence>
<proteinExistence type="predicted"/>
<gene>
    <name evidence="8" type="ORF">NTJ_08600</name>
</gene>
<dbReference type="InterPro" id="IPR008253">
    <property type="entry name" value="Marvel"/>
</dbReference>
<comment type="subcellular location">
    <subcellularLocation>
        <location evidence="1">Membrane</location>
        <topology evidence="1">Multi-pass membrane protein</topology>
    </subcellularLocation>
</comment>
<dbReference type="Proteomes" id="UP001307889">
    <property type="component" value="Chromosome 6"/>
</dbReference>
<evidence type="ECO:0000256" key="3">
    <source>
        <dbReference type="ARBA" id="ARBA00022989"/>
    </source>
</evidence>
<feature type="transmembrane region" description="Helical" evidence="6">
    <location>
        <begin position="145"/>
        <end position="166"/>
    </location>
</feature>
<name>A0ABN7AY60_9HEMI</name>
<reference evidence="8 9" key="1">
    <citation type="submission" date="2023-09" db="EMBL/GenBank/DDBJ databases">
        <title>Nesidiocoris tenuis whole genome shotgun sequence.</title>
        <authorList>
            <person name="Shibata T."/>
            <person name="Shimoda M."/>
            <person name="Kobayashi T."/>
            <person name="Uehara T."/>
        </authorList>
    </citation>
    <scope>NUCLEOTIDE SEQUENCE [LARGE SCALE GENOMIC DNA]</scope>
    <source>
        <strain evidence="8 9">Japan</strain>
    </source>
</reference>
<feature type="transmembrane region" description="Helical" evidence="6">
    <location>
        <begin position="106"/>
        <end position="133"/>
    </location>
</feature>
<organism evidence="8 9">
    <name type="scientific">Nesidiocoris tenuis</name>
    <dbReference type="NCBI Taxonomy" id="355587"/>
    <lineage>
        <taxon>Eukaryota</taxon>
        <taxon>Metazoa</taxon>
        <taxon>Ecdysozoa</taxon>
        <taxon>Arthropoda</taxon>
        <taxon>Hexapoda</taxon>
        <taxon>Insecta</taxon>
        <taxon>Pterygota</taxon>
        <taxon>Neoptera</taxon>
        <taxon>Paraneoptera</taxon>
        <taxon>Hemiptera</taxon>
        <taxon>Heteroptera</taxon>
        <taxon>Panheteroptera</taxon>
        <taxon>Cimicomorpha</taxon>
        <taxon>Miridae</taxon>
        <taxon>Dicyphina</taxon>
        <taxon>Nesidiocoris</taxon>
    </lineage>
</organism>
<evidence type="ECO:0000259" key="7">
    <source>
        <dbReference type="PROSITE" id="PS51225"/>
    </source>
</evidence>
<protein>
    <recommendedName>
        <fullName evidence="7">MARVEL domain-containing protein</fullName>
    </recommendedName>
</protein>
<feature type="domain" description="MARVEL" evidence="7">
    <location>
        <begin position="33"/>
        <end position="176"/>
    </location>
</feature>
<evidence type="ECO:0000256" key="4">
    <source>
        <dbReference type="ARBA" id="ARBA00023136"/>
    </source>
</evidence>
<keyword evidence="4 5" id="KW-0472">Membrane</keyword>
<accession>A0ABN7AY60</accession>
<evidence type="ECO:0000256" key="6">
    <source>
        <dbReference type="SAM" id="Phobius"/>
    </source>
</evidence>